<dbReference type="KEGG" id="cma:Cmaq_0403"/>
<gene>
    <name evidence="1" type="ordered locus">Cmaq_0403</name>
</gene>
<name>A8MBQ6_CALMQ</name>
<dbReference type="HOGENOM" id="CLU_1136013_0_0_2"/>
<dbReference type="OrthoDB" id="26770at2157"/>
<dbReference type="eggNOG" id="arCOG05625">
    <property type="taxonomic scope" value="Archaea"/>
</dbReference>
<evidence type="ECO:0000313" key="2">
    <source>
        <dbReference type="Proteomes" id="UP000001137"/>
    </source>
</evidence>
<proteinExistence type="predicted"/>
<keyword evidence="2" id="KW-1185">Reference proteome</keyword>
<dbReference type="RefSeq" id="WP_012185469.1">
    <property type="nucleotide sequence ID" value="NC_009954.1"/>
</dbReference>
<reference evidence="1 2" key="1">
    <citation type="submission" date="2007-10" db="EMBL/GenBank/DDBJ databases">
        <title>Complete sequence of Caldivirga maquilingensis IC-167.</title>
        <authorList>
            <consortium name="US DOE Joint Genome Institute"/>
            <person name="Copeland A."/>
            <person name="Lucas S."/>
            <person name="Lapidus A."/>
            <person name="Barry K."/>
            <person name="Glavina del Rio T."/>
            <person name="Dalin E."/>
            <person name="Tice H."/>
            <person name="Pitluck S."/>
            <person name="Saunders E."/>
            <person name="Brettin T."/>
            <person name="Bruce D."/>
            <person name="Detter J.C."/>
            <person name="Han C."/>
            <person name="Schmutz J."/>
            <person name="Larimer F."/>
            <person name="Land M."/>
            <person name="Hauser L."/>
            <person name="Kyrpides N."/>
            <person name="Ivanova N."/>
            <person name="Biddle J.F."/>
            <person name="Zhang Z."/>
            <person name="Fitz-Gibbon S.T."/>
            <person name="Lowe T.M."/>
            <person name="Saltikov C."/>
            <person name="House C.H."/>
            <person name="Richardson P."/>
        </authorList>
    </citation>
    <scope>NUCLEOTIDE SEQUENCE [LARGE SCALE GENOMIC DNA]</scope>
    <source>
        <strain evidence="2">ATCC 700844 / DSM 13496 / JCM 10307 / IC-167</strain>
    </source>
</reference>
<protein>
    <submittedName>
        <fullName evidence="1">Uncharacterized protein</fullName>
    </submittedName>
</protein>
<evidence type="ECO:0000313" key="1">
    <source>
        <dbReference type="EMBL" id="ABW01249.1"/>
    </source>
</evidence>
<dbReference type="STRING" id="397948.Cmaq_0403"/>
<dbReference type="EMBL" id="CP000852">
    <property type="protein sequence ID" value="ABW01249.1"/>
    <property type="molecule type" value="Genomic_DNA"/>
</dbReference>
<dbReference type="AlphaFoldDB" id="A8MBQ6"/>
<dbReference type="GeneID" id="5709511"/>
<accession>A8MBQ6</accession>
<dbReference type="Proteomes" id="UP000001137">
    <property type="component" value="Chromosome"/>
</dbReference>
<sequence length="244" mass="27389">MIPKFILTHRHHCAIVKSRSGDLALTIDRGGRLIVSSSKPCTGDYIKLQPYLRIGPSSEVIKPFMVYDYEYVPIYVIYRDVVALNQLTISGGRVSLQLEDADETVLRGLVVNNEDYVRYMIDVLISKYLESPIPILAMSVKLSNNPDKVEEQVKALTDGDYHVAGVKIYHKPGFMVSIRRISPYRVNVALMCSIDLVDDFKGLTKALLLSSTIIHDLRLGRVGELPMGMDVFYPIAKRSLNNTA</sequence>
<organism evidence="1 2">
    <name type="scientific">Caldivirga maquilingensis (strain ATCC 700844 / DSM 13496 / JCM 10307 / IC-167)</name>
    <dbReference type="NCBI Taxonomy" id="397948"/>
    <lineage>
        <taxon>Archaea</taxon>
        <taxon>Thermoproteota</taxon>
        <taxon>Thermoprotei</taxon>
        <taxon>Thermoproteales</taxon>
        <taxon>Thermoproteaceae</taxon>
        <taxon>Caldivirga</taxon>
    </lineage>
</organism>